<proteinExistence type="predicted"/>
<keyword evidence="2" id="KW-1185">Reference proteome</keyword>
<gene>
    <name evidence="1" type="ORF">RhiirA4_480721</name>
</gene>
<dbReference type="PANTHER" id="PTHR31424:SF5">
    <property type="entry name" value="APPLE DOMAIN-CONTAINING PROTEIN"/>
    <property type="match status" value="1"/>
</dbReference>
<sequence length="454" mass="52500">MPKAKTKKICKKVPKEITEYPNANNILYTDGNRSYYYTVIQEGLYPQPPVLAYTQGKNKYKIPDCYCIETTWGRGENKRTIKCSINYIEGKPFFKIMYGGNFSEEVHSNTSSTAAANAVIKKLFPNNEKTLISGVHVFGIHLETLRKARENCCPPLRKLRSLKSIEFCSKSTILKRQQKFGYQLKQYIQDEGVNFYGENQVVLKKVSYNVSNMDFQINYETRHDKENEEKLTLMVEAIDKNYIPREGYRALAAIESNLEREWAVSDQKHKITKNMNRKIPITIINIPTSPVQDELIFAENSDIFDPEVIEGIHNIKNGGYRSVKDILSYIVPVHILNGILDTNDPIIHLRISGNGRNVGRKIKHVMVTIAILNDIQNIYKPDYHYTVVLFPGVEKYELFEVIMAPFIQELDDLKNYGLKINEIIWKFEFYFSSDWKFLAICLGFNSPNSNFFCL</sequence>
<dbReference type="EMBL" id="LLXI01003108">
    <property type="protein sequence ID" value="PKY58638.1"/>
    <property type="molecule type" value="Genomic_DNA"/>
</dbReference>
<dbReference type="VEuPathDB" id="FungiDB:RhiirA1_474688"/>
<dbReference type="PANTHER" id="PTHR31424">
    <property type="entry name" value="PROTEIN CBG23806"/>
    <property type="match status" value="1"/>
</dbReference>
<evidence type="ECO:0000313" key="2">
    <source>
        <dbReference type="Proteomes" id="UP000234323"/>
    </source>
</evidence>
<dbReference type="AlphaFoldDB" id="A0A2I1HIE5"/>
<organism evidence="1 2">
    <name type="scientific">Rhizophagus irregularis</name>
    <dbReference type="NCBI Taxonomy" id="588596"/>
    <lineage>
        <taxon>Eukaryota</taxon>
        <taxon>Fungi</taxon>
        <taxon>Fungi incertae sedis</taxon>
        <taxon>Mucoromycota</taxon>
        <taxon>Glomeromycotina</taxon>
        <taxon>Glomeromycetes</taxon>
        <taxon>Glomerales</taxon>
        <taxon>Glomeraceae</taxon>
        <taxon>Rhizophagus</taxon>
    </lineage>
</organism>
<accession>A0A2I1HIE5</accession>
<dbReference type="VEuPathDB" id="FungiDB:RhiirFUN_021038"/>
<evidence type="ECO:0000313" key="1">
    <source>
        <dbReference type="EMBL" id="PKY58638.1"/>
    </source>
</evidence>
<dbReference type="Proteomes" id="UP000234323">
    <property type="component" value="Unassembled WGS sequence"/>
</dbReference>
<protein>
    <submittedName>
        <fullName evidence="1">Uncharacterized protein</fullName>
    </submittedName>
</protein>
<dbReference type="VEuPathDB" id="FungiDB:FUN_017522"/>
<name>A0A2I1HIE5_9GLOM</name>
<reference evidence="1 2" key="1">
    <citation type="submission" date="2015-10" db="EMBL/GenBank/DDBJ databases">
        <title>Genome analyses suggest a sexual origin of heterokaryosis in a supposedly ancient asexual fungus.</title>
        <authorList>
            <person name="Ropars J."/>
            <person name="Sedzielewska K."/>
            <person name="Noel J."/>
            <person name="Charron P."/>
            <person name="Farinelli L."/>
            <person name="Marton T."/>
            <person name="Kruger M."/>
            <person name="Pelin A."/>
            <person name="Brachmann A."/>
            <person name="Corradi N."/>
        </authorList>
    </citation>
    <scope>NUCLEOTIDE SEQUENCE [LARGE SCALE GENOMIC DNA]</scope>
    <source>
        <strain evidence="1 2">A4</strain>
    </source>
</reference>
<comment type="caution">
    <text evidence="1">The sequence shown here is derived from an EMBL/GenBank/DDBJ whole genome shotgun (WGS) entry which is preliminary data.</text>
</comment>